<protein>
    <recommendedName>
        <fullName evidence="4">Gem-associated protein 8</fullName>
    </recommendedName>
</protein>
<evidence type="ECO:0000313" key="3">
    <source>
        <dbReference type="Proteomes" id="UP000005237"/>
    </source>
</evidence>
<feature type="compositionally biased region" description="Basic residues" evidence="1">
    <location>
        <begin position="75"/>
        <end position="85"/>
    </location>
</feature>
<dbReference type="GO" id="GO:0032797">
    <property type="term" value="C:SMN complex"/>
    <property type="evidence" value="ECO:0007669"/>
    <property type="project" value="InterPro"/>
</dbReference>
<accession>A0A8R1EWB7</accession>
<sequence>MQNFLANNEWAKNSSFDHFWRHYAVCDEWRKQHFEAVRQAQSHTREEPEVVERLSRCGIREEEEQEVENQEWHKFQQKTKEHRQKLKEQREAEGTSKPWLQKGSDDYIGVEQITVHSTNTQNHGEHRDAAAEYTARKENARELYGAAAERILARESLLEMRFEEAYWSNPQMWPNIPFRF</sequence>
<dbReference type="InterPro" id="IPR034754">
    <property type="entry name" value="GEMIN8"/>
</dbReference>
<dbReference type="GO" id="GO:0000387">
    <property type="term" value="P:spliceosomal snRNP assembly"/>
    <property type="evidence" value="ECO:0007669"/>
    <property type="project" value="InterPro"/>
</dbReference>
<reference evidence="3" key="1">
    <citation type="submission" date="2010-08" db="EMBL/GenBank/DDBJ databases">
        <authorList>
            <consortium name="Caenorhabditis japonica Sequencing Consortium"/>
            <person name="Wilson R.K."/>
        </authorList>
    </citation>
    <scope>NUCLEOTIDE SEQUENCE [LARGE SCALE GENOMIC DNA]</scope>
    <source>
        <strain evidence="3">DF5081</strain>
    </source>
</reference>
<reference evidence="2" key="2">
    <citation type="submission" date="2022-06" db="UniProtKB">
        <authorList>
            <consortium name="EnsemblMetazoa"/>
        </authorList>
    </citation>
    <scope>IDENTIFICATION</scope>
    <source>
        <strain evidence="2">DF5081</strain>
    </source>
</reference>
<dbReference type="Proteomes" id="UP000005237">
    <property type="component" value="Unassembled WGS sequence"/>
</dbReference>
<dbReference type="PANTHER" id="PTHR16238:SF7">
    <property type="entry name" value="GEM-ASSOCIATED PROTEIN 8"/>
    <property type="match status" value="1"/>
</dbReference>
<name>A0A8R1EWB7_CAEJA</name>
<proteinExistence type="predicted"/>
<keyword evidence="3" id="KW-1185">Reference proteome</keyword>
<evidence type="ECO:0000256" key="1">
    <source>
        <dbReference type="SAM" id="MobiDB-lite"/>
    </source>
</evidence>
<feature type="region of interest" description="Disordered" evidence="1">
    <location>
        <begin position="73"/>
        <end position="102"/>
    </location>
</feature>
<dbReference type="EnsemblMetazoa" id="CJA41900a.1">
    <property type="protein sequence ID" value="CJA41900a.1"/>
    <property type="gene ID" value="WBGene00217748"/>
</dbReference>
<dbReference type="PANTHER" id="PTHR16238">
    <property type="entry name" value="GEM-ASSOCIATED PROTEIN 8"/>
    <property type="match status" value="1"/>
</dbReference>
<evidence type="ECO:0000313" key="2">
    <source>
        <dbReference type="EnsemblMetazoa" id="CJA41900a.1"/>
    </source>
</evidence>
<evidence type="ECO:0008006" key="4">
    <source>
        <dbReference type="Google" id="ProtNLM"/>
    </source>
</evidence>
<dbReference type="AlphaFoldDB" id="A0A8R1EWB7"/>
<organism evidence="2 3">
    <name type="scientific">Caenorhabditis japonica</name>
    <dbReference type="NCBI Taxonomy" id="281687"/>
    <lineage>
        <taxon>Eukaryota</taxon>
        <taxon>Metazoa</taxon>
        <taxon>Ecdysozoa</taxon>
        <taxon>Nematoda</taxon>
        <taxon>Chromadorea</taxon>
        <taxon>Rhabditida</taxon>
        <taxon>Rhabditina</taxon>
        <taxon>Rhabditomorpha</taxon>
        <taxon>Rhabditoidea</taxon>
        <taxon>Rhabditidae</taxon>
        <taxon>Peloderinae</taxon>
        <taxon>Caenorhabditis</taxon>
    </lineage>
</organism>